<accession>A0AAD9R5C3</accession>
<gene>
    <name evidence="2" type="ORF">P5673_002190</name>
</gene>
<feature type="compositionally biased region" description="Polar residues" evidence="1">
    <location>
        <begin position="59"/>
        <end position="70"/>
    </location>
</feature>
<dbReference type="EMBL" id="JARQWQ010000003">
    <property type="protein sequence ID" value="KAK2573145.1"/>
    <property type="molecule type" value="Genomic_DNA"/>
</dbReference>
<reference evidence="2" key="1">
    <citation type="journal article" date="2023" name="G3 (Bethesda)">
        <title>Whole genome assembly and annotation of the endangered Caribbean coral Acropora cervicornis.</title>
        <authorList>
            <person name="Selwyn J.D."/>
            <person name="Vollmer S.V."/>
        </authorList>
    </citation>
    <scope>NUCLEOTIDE SEQUENCE</scope>
    <source>
        <strain evidence="2">K2</strain>
    </source>
</reference>
<organism evidence="2 3">
    <name type="scientific">Acropora cervicornis</name>
    <name type="common">Staghorn coral</name>
    <dbReference type="NCBI Taxonomy" id="6130"/>
    <lineage>
        <taxon>Eukaryota</taxon>
        <taxon>Metazoa</taxon>
        <taxon>Cnidaria</taxon>
        <taxon>Anthozoa</taxon>
        <taxon>Hexacorallia</taxon>
        <taxon>Scleractinia</taxon>
        <taxon>Astrocoeniina</taxon>
        <taxon>Acroporidae</taxon>
        <taxon>Acropora</taxon>
    </lineage>
</organism>
<protein>
    <submittedName>
        <fullName evidence="2">Uncharacterized protein</fullName>
    </submittedName>
</protein>
<feature type="compositionally biased region" description="Basic and acidic residues" evidence="1">
    <location>
        <begin position="71"/>
        <end position="93"/>
    </location>
</feature>
<evidence type="ECO:0000256" key="1">
    <source>
        <dbReference type="SAM" id="MobiDB-lite"/>
    </source>
</evidence>
<proteinExistence type="predicted"/>
<name>A0AAD9R5C3_ACRCE</name>
<dbReference type="AlphaFoldDB" id="A0AAD9R5C3"/>
<comment type="caution">
    <text evidence="2">The sequence shown here is derived from an EMBL/GenBank/DDBJ whole genome shotgun (WGS) entry which is preliminary data.</text>
</comment>
<evidence type="ECO:0000313" key="2">
    <source>
        <dbReference type="EMBL" id="KAK2573145.1"/>
    </source>
</evidence>
<sequence length="336" mass="38377">MPLALTESPETGKENRTYKGIQELLLLHRRYEKKALRLFRKGLPADTSTDVTKRPRASLTPQNDNTLNKSSAERQEKQRSYSQQRKDLTTQLHLNDKEYLRQLVVKEAKVSSVDNSLAPKGDNTHSRTQLRLPKLEGIPPENKEIFYTTLPKMPPLPKLKEKKLAATKSHGKKKRKHKTYSNETGTFTTSSAETCLNIRQLPGDHFMLRDVRNGGAVNTSSSMIKVPKFLGSEEEPSSKSLGTEEGYVWIVPVVNIEIPPYRLENWKEIDRRGLPIKKHKDLQRLTATPRGSKIKENENSEPRYKRNVHFSEFLHEIHLYSPVSSSQSARSNEGLS</sequence>
<feature type="region of interest" description="Disordered" evidence="1">
    <location>
        <begin position="46"/>
        <end position="93"/>
    </location>
</feature>
<feature type="region of interest" description="Disordered" evidence="1">
    <location>
        <begin position="165"/>
        <end position="185"/>
    </location>
</feature>
<feature type="compositionally biased region" description="Basic residues" evidence="1">
    <location>
        <begin position="169"/>
        <end position="179"/>
    </location>
</feature>
<reference evidence="2" key="2">
    <citation type="journal article" date="2023" name="Science">
        <title>Genomic signatures of disease resistance in endangered staghorn corals.</title>
        <authorList>
            <person name="Vollmer S.V."/>
            <person name="Selwyn J.D."/>
            <person name="Despard B.A."/>
            <person name="Roesel C.L."/>
        </authorList>
    </citation>
    <scope>NUCLEOTIDE SEQUENCE</scope>
    <source>
        <strain evidence="2">K2</strain>
    </source>
</reference>
<dbReference type="Proteomes" id="UP001249851">
    <property type="component" value="Unassembled WGS sequence"/>
</dbReference>
<evidence type="ECO:0000313" key="3">
    <source>
        <dbReference type="Proteomes" id="UP001249851"/>
    </source>
</evidence>
<keyword evidence="3" id="KW-1185">Reference proteome</keyword>